<evidence type="ECO:0000313" key="2">
    <source>
        <dbReference type="Proteomes" id="UP000000517"/>
    </source>
</evidence>
<dbReference type="AlphaFoldDB" id="D9S4M8"/>
<organism evidence="1 2">
    <name type="scientific">Fibrobacter succinogenes (strain ATCC 19169 / S85)</name>
    <dbReference type="NCBI Taxonomy" id="59374"/>
    <lineage>
        <taxon>Bacteria</taxon>
        <taxon>Pseudomonadati</taxon>
        <taxon>Fibrobacterota</taxon>
        <taxon>Fibrobacteria</taxon>
        <taxon>Fibrobacterales</taxon>
        <taxon>Fibrobacteraceae</taxon>
        <taxon>Fibrobacter</taxon>
    </lineage>
</organism>
<reference evidence="2" key="1">
    <citation type="submission" date="2010-08" db="EMBL/GenBank/DDBJ databases">
        <title>Complete sequence of Fibrobacter succinogenes subsp. succinogenes S85.</title>
        <authorList>
            <person name="Durkin A.S."/>
            <person name="Nelson K.E."/>
            <person name="Morrison M."/>
            <person name="Forsberg C.W."/>
            <person name="Wilson D.B."/>
            <person name="Russell J.B."/>
            <person name="Cann I.K.O."/>
            <person name="Mackie R.I."/>
            <person name="White B.A."/>
        </authorList>
    </citation>
    <scope>NUCLEOTIDE SEQUENCE [LARGE SCALE GENOMIC DNA]</scope>
    <source>
        <strain evidence="2">ATCC 19169 / S85</strain>
    </source>
</reference>
<name>D9S4M8_FIBSS</name>
<sequence length="331" mass="38168">MNMLSLADKKDCKMARCPKLFLLVLFLVGHVLASDVAVKIGDGSVAKNDSVWVQKFDEKFSLRFLCDYTLWSVWNTAYGNEALVSNSPLSLGLGFAYDDLFTLFGVSWDISWDFTMSVFLGAEEESSKVDAFETGLDLFPGKFWIEIWLSYYSGFSVKTEQDGKMVRRFSDLNFFEMYVSVLWMLTSKDKFSPRSAYFLDRRQTHSAGSWIFGGRFQGYIAEDPDSLLTFYEEGERILSSIWGNIGYTYTWVFENGFFGNIWLDVGLVYGLNNDDEYTVMPQPDFKTAWGYAGQKWSWNIVVEAEYNAFSYKSYWEQKLIVKGGILVVRRF</sequence>
<dbReference type="Proteomes" id="UP000000517">
    <property type="component" value="Chromosome"/>
</dbReference>
<protein>
    <submittedName>
        <fullName evidence="1">Uncharacterized protein</fullName>
    </submittedName>
</protein>
<dbReference type="EMBL" id="CP002158">
    <property type="protein sequence ID" value="ADL24555.1"/>
    <property type="molecule type" value="Genomic_DNA"/>
</dbReference>
<gene>
    <name evidence="1" type="ordered locus">FSU_2351</name>
</gene>
<dbReference type="InterPro" id="IPR025535">
    <property type="entry name" value="DUF4421"/>
</dbReference>
<dbReference type="KEGG" id="fsc:FSU_2351"/>
<dbReference type="Pfam" id="PF14391">
    <property type="entry name" value="DUF4421"/>
    <property type="match status" value="1"/>
</dbReference>
<proteinExistence type="predicted"/>
<accession>D9S4M8</accession>
<evidence type="ECO:0000313" key="1">
    <source>
        <dbReference type="EMBL" id="ADL24555.1"/>
    </source>
</evidence>
<dbReference type="HOGENOM" id="CLU_838744_0_0_0"/>